<dbReference type="Proteomes" id="UP000707535">
    <property type="component" value="Unassembled WGS sequence"/>
</dbReference>
<feature type="transmembrane region" description="Helical" evidence="1">
    <location>
        <begin position="131"/>
        <end position="151"/>
    </location>
</feature>
<reference evidence="2" key="2">
    <citation type="submission" date="2021-09" db="EMBL/GenBank/DDBJ databases">
        <authorList>
            <person name="Gilroy R."/>
        </authorList>
    </citation>
    <scope>NUCLEOTIDE SEQUENCE</scope>
    <source>
        <strain evidence="2">CHK174-6876</strain>
    </source>
</reference>
<gene>
    <name evidence="2" type="ORF">K8V00_11025</name>
</gene>
<sequence>MVTLTYLLLFLTLLASVLYFYTKKKAKKQIENIIVLGKLPILYGKHYHTFKKIDKLRLLFGAIALITLTIGIYAATVDHELTTLGLADAICFFSLFFAFLMELLQIKNMQKYKIQYAPELKISNKEKKIRLISIYLLCFCFFLLGILFFLIV</sequence>
<name>A0A921K1K3_9LACO</name>
<keyword evidence="1" id="KW-0812">Transmembrane</keyword>
<feature type="transmembrane region" description="Helical" evidence="1">
    <location>
        <begin position="6"/>
        <end position="22"/>
    </location>
</feature>
<organism evidence="2 3">
    <name type="scientific">Ligilactobacillus acidipiscis</name>
    <dbReference type="NCBI Taxonomy" id="89059"/>
    <lineage>
        <taxon>Bacteria</taxon>
        <taxon>Bacillati</taxon>
        <taxon>Bacillota</taxon>
        <taxon>Bacilli</taxon>
        <taxon>Lactobacillales</taxon>
        <taxon>Lactobacillaceae</taxon>
        <taxon>Ligilactobacillus</taxon>
    </lineage>
</organism>
<protein>
    <submittedName>
        <fullName evidence="2">Uncharacterized protein</fullName>
    </submittedName>
</protein>
<feature type="transmembrane region" description="Helical" evidence="1">
    <location>
        <begin position="81"/>
        <end position="104"/>
    </location>
</feature>
<comment type="caution">
    <text evidence="2">The sequence shown here is derived from an EMBL/GenBank/DDBJ whole genome shotgun (WGS) entry which is preliminary data.</text>
</comment>
<proteinExistence type="predicted"/>
<evidence type="ECO:0000313" key="3">
    <source>
        <dbReference type="Proteomes" id="UP000707535"/>
    </source>
</evidence>
<feature type="transmembrane region" description="Helical" evidence="1">
    <location>
        <begin position="56"/>
        <end position="75"/>
    </location>
</feature>
<evidence type="ECO:0000313" key="2">
    <source>
        <dbReference type="EMBL" id="HJE98138.1"/>
    </source>
</evidence>
<keyword evidence="1" id="KW-1133">Transmembrane helix</keyword>
<dbReference type="AlphaFoldDB" id="A0A921K1K3"/>
<reference evidence="2" key="1">
    <citation type="journal article" date="2021" name="PeerJ">
        <title>Extensive microbial diversity within the chicken gut microbiome revealed by metagenomics and culture.</title>
        <authorList>
            <person name="Gilroy R."/>
            <person name="Ravi A."/>
            <person name="Getino M."/>
            <person name="Pursley I."/>
            <person name="Horton D.L."/>
            <person name="Alikhan N.F."/>
            <person name="Baker D."/>
            <person name="Gharbi K."/>
            <person name="Hall N."/>
            <person name="Watson M."/>
            <person name="Adriaenssens E.M."/>
            <person name="Foster-Nyarko E."/>
            <person name="Jarju S."/>
            <person name="Secka A."/>
            <person name="Antonio M."/>
            <person name="Oren A."/>
            <person name="Chaudhuri R.R."/>
            <person name="La Ragione R."/>
            <person name="Hildebrand F."/>
            <person name="Pallen M.J."/>
        </authorList>
    </citation>
    <scope>NUCLEOTIDE SEQUENCE</scope>
    <source>
        <strain evidence="2">CHK174-6876</strain>
    </source>
</reference>
<evidence type="ECO:0000256" key="1">
    <source>
        <dbReference type="SAM" id="Phobius"/>
    </source>
</evidence>
<dbReference type="EMBL" id="DYXG01000109">
    <property type="protein sequence ID" value="HJE98138.1"/>
    <property type="molecule type" value="Genomic_DNA"/>
</dbReference>
<keyword evidence="1" id="KW-0472">Membrane</keyword>
<accession>A0A921K1K3</accession>